<reference evidence="2 3" key="1">
    <citation type="submission" date="2018-09" db="EMBL/GenBank/DDBJ databases">
        <title>Arachidicoccus sp. nov., a bacterium isolated from soil.</title>
        <authorList>
            <person name="Weon H.-Y."/>
            <person name="Kwon S.-W."/>
            <person name="Lee S.A."/>
        </authorList>
    </citation>
    <scope>NUCLEOTIDE SEQUENCE [LARGE SCALE GENOMIC DNA]</scope>
    <source>
        <strain evidence="2 3">KIS59-12</strain>
    </source>
</reference>
<dbReference type="GO" id="GO:0003676">
    <property type="term" value="F:nucleic acid binding"/>
    <property type="evidence" value="ECO:0007669"/>
    <property type="project" value="InterPro"/>
</dbReference>
<accession>A0A386HR72</accession>
<organism evidence="2 3">
    <name type="scientific">Arachidicoccus soli</name>
    <dbReference type="NCBI Taxonomy" id="2341117"/>
    <lineage>
        <taxon>Bacteria</taxon>
        <taxon>Pseudomonadati</taxon>
        <taxon>Bacteroidota</taxon>
        <taxon>Chitinophagia</taxon>
        <taxon>Chitinophagales</taxon>
        <taxon>Chitinophagaceae</taxon>
        <taxon>Arachidicoccus</taxon>
    </lineage>
</organism>
<dbReference type="RefSeq" id="WP_119988421.1">
    <property type="nucleotide sequence ID" value="NZ_CP032489.1"/>
</dbReference>
<dbReference type="Proteomes" id="UP000266118">
    <property type="component" value="Chromosome"/>
</dbReference>
<evidence type="ECO:0000313" key="3">
    <source>
        <dbReference type="Proteomes" id="UP000266118"/>
    </source>
</evidence>
<name>A0A386HR72_9BACT</name>
<keyword evidence="3" id="KW-1185">Reference proteome</keyword>
<dbReference type="EMBL" id="CP032489">
    <property type="protein sequence ID" value="AYD48139.1"/>
    <property type="molecule type" value="Genomic_DNA"/>
</dbReference>
<proteinExistence type="predicted"/>
<dbReference type="Gene3D" id="3.30.420.10">
    <property type="entry name" value="Ribonuclease H-like superfamily/Ribonuclease H"/>
    <property type="match status" value="1"/>
</dbReference>
<dbReference type="InterPro" id="IPR038717">
    <property type="entry name" value="Tc1-like_DDE_dom"/>
</dbReference>
<feature type="domain" description="Tc1-like transposase DDE" evidence="1">
    <location>
        <begin position="19"/>
        <end position="104"/>
    </location>
</feature>
<gene>
    <name evidence="2" type="ORF">D6B99_11355</name>
</gene>
<dbReference type="Pfam" id="PF13358">
    <property type="entry name" value="DDE_3"/>
    <property type="match status" value="1"/>
</dbReference>
<evidence type="ECO:0000313" key="2">
    <source>
        <dbReference type="EMBL" id="AYD48139.1"/>
    </source>
</evidence>
<sequence>MFELQIDGLKSAKWYTFQSVYTPFCNADIFQLYLDEFSKQNPNEFKIIVLDNGAFHKAKVLKVPNNIAFIFLPPYSQELNPAENMWARFKRGFTNRLFKTLDEVSDFIGEFTKKLTPQSIQTTCEFEYAVQVLFGLNNKYILYYLYCL</sequence>
<evidence type="ECO:0000259" key="1">
    <source>
        <dbReference type="Pfam" id="PF13358"/>
    </source>
</evidence>
<dbReference type="InterPro" id="IPR036397">
    <property type="entry name" value="RNaseH_sf"/>
</dbReference>
<dbReference type="AlphaFoldDB" id="A0A386HR72"/>
<dbReference type="KEGG" id="ark:D6B99_11355"/>
<protein>
    <recommendedName>
        <fullName evidence="1">Tc1-like transposase DDE domain-containing protein</fullName>
    </recommendedName>
</protein>
<dbReference type="OrthoDB" id="671164at2"/>